<name>A0ACC2D3N0_DIPCM</name>
<dbReference type="EMBL" id="CM055098">
    <property type="protein sequence ID" value="KAJ7548845.1"/>
    <property type="molecule type" value="Genomic_DNA"/>
</dbReference>
<sequence length="526" mass="59717">MALVKAERAGLDAVEGTGAAGSGQGVINLVVDRAKRVRWLEDFRISSVRRKKTLDRTLQFWTRCTAIYVSYKVCQLRVRFVKDSERQEKIWEDQHEKAAEKIYALCSEMGGFFLKSAQILGKPDLAPMAWVKKLVDLCDRAPETPYPMVQRVIQTEFGKHMDELFERFDEKPIGSASIAQVHKARVKGTAKDVAVKVQHPGIEELMMTDIRNQKAFAAFLQRFDVKFDLLSVVDELEKQVQYEFDFVREAKSMDQIAVTLANANHGNPPVLIPRSVKGMVTRRVLVMDFIEGIQILRLRDEMTKRGLNPQGARAMLAKRNILRNLSTAYGQMILKDGFFQADPHPGNILVNKYGKVALLDYGQVKELGEELKLHYASLVVGLASRDVSNIKQAFHNLGIEIQKKDSSDPGSFETLAVLMFDTELPPGITKVTPFGEDTILKKLSVRNFPKDLFFVLRTVHLLRGLSVAMGINYSACKEWEPLAREVLARRTDCEATPKNIHATKVPAWERRQRSKRRSRRLHRALN</sequence>
<dbReference type="Proteomes" id="UP001162992">
    <property type="component" value="Chromosome 7"/>
</dbReference>
<proteinExistence type="predicted"/>
<keyword evidence="2" id="KW-1185">Reference proteome</keyword>
<gene>
    <name evidence="1" type="ORF">O6H91_07G030100</name>
</gene>
<protein>
    <submittedName>
        <fullName evidence="1">Uncharacterized protein</fullName>
    </submittedName>
</protein>
<evidence type="ECO:0000313" key="1">
    <source>
        <dbReference type="EMBL" id="KAJ7548845.1"/>
    </source>
</evidence>
<reference evidence="2" key="1">
    <citation type="journal article" date="2024" name="Proc. Natl. Acad. Sci. U.S.A.">
        <title>Extraordinary preservation of gene collinearity over three hundred million years revealed in homosporous lycophytes.</title>
        <authorList>
            <person name="Li C."/>
            <person name="Wickell D."/>
            <person name="Kuo L.Y."/>
            <person name="Chen X."/>
            <person name="Nie B."/>
            <person name="Liao X."/>
            <person name="Peng D."/>
            <person name="Ji J."/>
            <person name="Jenkins J."/>
            <person name="Williams M."/>
            <person name="Shu S."/>
            <person name="Plott C."/>
            <person name="Barry K."/>
            <person name="Rajasekar S."/>
            <person name="Grimwood J."/>
            <person name="Han X."/>
            <person name="Sun S."/>
            <person name="Hou Z."/>
            <person name="He W."/>
            <person name="Dai G."/>
            <person name="Sun C."/>
            <person name="Schmutz J."/>
            <person name="Leebens-Mack J.H."/>
            <person name="Li F.W."/>
            <person name="Wang L."/>
        </authorList>
    </citation>
    <scope>NUCLEOTIDE SEQUENCE [LARGE SCALE GENOMIC DNA]</scope>
    <source>
        <strain evidence="2">cv. PW_Plant_1</strain>
    </source>
</reference>
<evidence type="ECO:0000313" key="2">
    <source>
        <dbReference type="Proteomes" id="UP001162992"/>
    </source>
</evidence>
<comment type="caution">
    <text evidence="1">The sequence shown here is derived from an EMBL/GenBank/DDBJ whole genome shotgun (WGS) entry which is preliminary data.</text>
</comment>
<organism evidence="1 2">
    <name type="scientific">Diphasiastrum complanatum</name>
    <name type="common">Issler's clubmoss</name>
    <name type="synonym">Lycopodium complanatum</name>
    <dbReference type="NCBI Taxonomy" id="34168"/>
    <lineage>
        <taxon>Eukaryota</taxon>
        <taxon>Viridiplantae</taxon>
        <taxon>Streptophyta</taxon>
        <taxon>Embryophyta</taxon>
        <taxon>Tracheophyta</taxon>
        <taxon>Lycopodiopsida</taxon>
        <taxon>Lycopodiales</taxon>
        <taxon>Lycopodiaceae</taxon>
        <taxon>Lycopodioideae</taxon>
        <taxon>Diphasiastrum</taxon>
    </lineage>
</organism>
<accession>A0ACC2D3N0</accession>